<dbReference type="GO" id="GO:0046872">
    <property type="term" value="F:metal ion binding"/>
    <property type="evidence" value="ECO:0007669"/>
    <property type="project" value="UniProtKB-KW"/>
</dbReference>
<dbReference type="Pfam" id="PF02424">
    <property type="entry name" value="ApbE"/>
    <property type="match status" value="1"/>
</dbReference>
<keyword evidence="12" id="KW-0449">Lipoprotein</keyword>
<gene>
    <name evidence="12" type="ORF">SAMN04488103_101766</name>
</gene>
<dbReference type="STRING" id="933059.SAMN04488103_101766"/>
<dbReference type="PANTHER" id="PTHR30040:SF2">
    <property type="entry name" value="FAD:PROTEIN FMN TRANSFERASE"/>
    <property type="match status" value="1"/>
</dbReference>
<accession>A0A1H8A521</accession>
<evidence type="ECO:0000256" key="1">
    <source>
        <dbReference type="ARBA" id="ARBA00001946"/>
    </source>
</evidence>
<dbReference type="GO" id="GO:0016740">
    <property type="term" value="F:transferase activity"/>
    <property type="evidence" value="ECO:0007669"/>
    <property type="project" value="UniProtKB-KW"/>
</dbReference>
<keyword evidence="6" id="KW-0479">Metal-binding</keyword>
<keyword evidence="8" id="KW-0460">Magnesium</keyword>
<keyword evidence="11" id="KW-0732">Signal</keyword>
<organism evidence="12 13">
    <name type="scientific">Gemmobacter aquatilis</name>
    <dbReference type="NCBI Taxonomy" id="933059"/>
    <lineage>
        <taxon>Bacteria</taxon>
        <taxon>Pseudomonadati</taxon>
        <taxon>Pseudomonadota</taxon>
        <taxon>Alphaproteobacteria</taxon>
        <taxon>Rhodobacterales</taxon>
        <taxon>Paracoccaceae</taxon>
        <taxon>Gemmobacter</taxon>
    </lineage>
</organism>
<comment type="catalytic activity">
    <reaction evidence="10">
        <text>L-threonyl-[protein] + FAD = FMN-L-threonyl-[protein] + AMP + H(+)</text>
        <dbReference type="Rhea" id="RHEA:36847"/>
        <dbReference type="Rhea" id="RHEA-COMP:11060"/>
        <dbReference type="Rhea" id="RHEA-COMP:11061"/>
        <dbReference type="ChEBI" id="CHEBI:15378"/>
        <dbReference type="ChEBI" id="CHEBI:30013"/>
        <dbReference type="ChEBI" id="CHEBI:57692"/>
        <dbReference type="ChEBI" id="CHEBI:74257"/>
        <dbReference type="ChEBI" id="CHEBI:456215"/>
        <dbReference type="EC" id="2.7.1.180"/>
    </reaction>
</comment>
<reference evidence="12 13" key="1">
    <citation type="submission" date="2016-10" db="EMBL/GenBank/DDBJ databases">
        <authorList>
            <person name="de Groot N.N."/>
        </authorList>
    </citation>
    <scope>NUCLEOTIDE SEQUENCE [LARGE SCALE GENOMIC DNA]</scope>
    <source>
        <strain evidence="12 13">DSM 3857</strain>
    </source>
</reference>
<evidence type="ECO:0000256" key="3">
    <source>
        <dbReference type="ARBA" id="ARBA00016337"/>
    </source>
</evidence>
<dbReference type="InterPro" id="IPR003374">
    <property type="entry name" value="ApbE-like_sf"/>
</dbReference>
<keyword evidence="5" id="KW-0808">Transferase</keyword>
<evidence type="ECO:0000256" key="4">
    <source>
        <dbReference type="ARBA" id="ARBA00022630"/>
    </source>
</evidence>
<evidence type="ECO:0000256" key="7">
    <source>
        <dbReference type="ARBA" id="ARBA00022827"/>
    </source>
</evidence>
<dbReference type="Gene3D" id="3.10.520.10">
    <property type="entry name" value="ApbE-like domains"/>
    <property type="match status" value="1"/>
</dbReference>
<dbReference type="RefSeq" id="WP_245749359.1">
    <property type="nucleotide sequence ID" value="NZ_FOCE01000001.1"/>
</dbReference>
<name>A0A1H8A521_9RHOB</name>
<evidence type="ECO:0000313" key="12">
    <source>
        <dbReference type="EMBL" id="SEM65653.1"/>
    </source>
</evidence>
<keyword evidence="7" id="KW-0274">FAD</keyword>
<feature type="chain" id="PRO_5039933037" description="FAD:protein FMN transferase" evidence="11">
    <location>
        <begin position="22"/>
        <end position="285"/>
    </location>
</feature>
<evidence type="ECO:0000256" key="11">
    <source>
        <dbReference type="SAM" id="SignalP"/>
    </source>
</evidence>
<evidence type="ECO:0000256" key="6">
    <source>
        <dbReference type="ARBA" id="ARBA00022723"/>
    </source>
</evidence>
<dbReference type="EC" id="2.7.1.180" evidence="2"/>
<evidence type="ECO:0000256" key="9">
    <source>
        <dbReference type="ARBA" id="ARBA00031306"/>
    </source>
</evidence>
<evidence type="ECO:0000256" key="5">
    <source>
        <dbReference type="ARBA" id="ARBA00022679"/>
    </source>
</evidence>
<comment type="cofactor">
    <cofactor evidence="1">
        <name>Mg(2+)</name>
        <dbReference type="ChEBI" id="CHEBI:18420"/>
    </cofactor>
</comment>
<keyword evidence="4" id="KW-0285">Flavoprotein</keyword>
<dbReference type="InterPro" id="IPR024932">
    <property type="entry name" value="ApbE"/>
</dbReference>
<evidence type="ECO:0000256" key="2">
    <source>
        <dbReference type="ARBA" id="ARBA00011955"/>
    </source>
</evidence>
<protein>
    <recommendedName>
        <fullName evidence="3">FAD:protein FMN transferase</fullName>
        <ecNumber evidence="2">2.7.1.180</ecNumber>
    </recommendedName>
    <alternativeName>
        <fullName evidence="9">Flavin transferase</fullName>
    </alternativeName>
</protein>
<feature type="signal peptide" evidence="11">
    <location>
        <begin position="1"/>
        <end position="21"/>
    </location>
</feature>
<dbReference type="EMBL" id="FOCE01000001">
    <property type="protein sequence ID" value="SEM65653.1"/>
    <property type="molecule type" value="Genomic_DNA"/>
</dbReference>
<sequence length="285" mass="29255">MRRRRFLQIAAACCVAGPAQAAGWQGVALGADVAVQLDGPGAEAALAEVPGLLARIEAVFSLYRDSELSRINAAGGGVPSRWMAEVLALADRLHGLTGGVFDPTVQPLWRALAEGGDGTAARAVIGWDRVVLAPDLRLAPGQALTLNGVVQGWASDLVRDWLAARGFTRALVNIGEYAALGGPFRLGIADPVAGILAERHLSGGALATSSPGAMLVGGQGHILHPKGYGPRWSTVAVEADSAALADGLSTALVFADRAGVAAVRAQVPEVRAVVLVDFNGDLQVV</sequence>
<proteinExistence type="predicted"/>
<dbReference type="SUPFAM" id="SSF143631">
    <property type="entry name" value="ApbE-like"/>
    <property type="match status" value="1"/>
</dbReference>
<dbReference type="PANTHER" id="PTHR30040">
    <property type="entry name" value="THIAMINE BIOSYNTHESIS LIPOPROTEIN APBE"/>
    <property type="match status" value="1"/>
</dbReference>
<evidence type="ECO:0000256" key="10">
    <source>
        <dbReference type="ARBA" id="ARBA00048540"/>
    </source>
</evidence>
<dbReference type="AlphaFoldDB" id="A0A1H8A521"/>
<dbReference type="Proteomes" id="UP000198761">
    <property type="component" value="Unassembled WGS sequence"/>
</dbReference>
<keyword evidence="13" id="KW-1185">Reference proteome</keyword>
<evidence type="ECO:0000256" key="8">
    <source>
        <dbReference type="ARBA" id="ARBA00022842"/>
    </source>
</evidence>
<evidence type="ECO:0000313" key="13">
    <source>
        <dbReference type="Proteomes" id="UP000198761"/>
    </source>
</evidence>